<keyword evidence="1" id="KW-0812">Transmembrane</keyword>
<dbReference type="EMBL" id="LR031874">
    <property type="protein sequence ID" value="VDD19466.1"/>
    <property type="molecule type" value="Genomic_DNA"/>
</dbReference>
<proteinExistence type="predicted"/>
<evidence type="ECO:0000256" key="1">
    <source>
        <dbReference type="SAM" id="Phobius"/>
    </source>
</evidence>
<accession>A0A3P6CV32</accession>
<keyword evidence="1" id="KW-0472">Membrane</keyword>
<evidence type="ECO:0000313" key="2">
    <source>
        <dbReference type="EMBL" id="VDD19466.1"/>
    </source>
</evidence>
<gene>
    <name evidence="2" type="ORF">BOLC2T06736H</name>
</gene>
<protein>
    <submittedName>
        <fullName evidence="2">Uncharacterized protein</fullName>
    </submittedName>
</protein>
<name>A0A3P6CV32_BRAOL</name>
<reference evidence="2" key="1">
    <citation type="submission" date="2018-11" db="EMBL/GenBank/DDBJ databases">
        <authorList>
            <consortium name="Genoscope - CEA"/>
            <person name="William W."/>
        </authorList>
    </citation>
    <scope>NUCLEOTIDE SEQUENCE</scope>
</reference>
<sequence length="215" mass="24061">MATVVLAQFSALTCPVPDSDPYPPFTLLSNLLEVAPPPEPPDPPDPSDSFLPLCRPYILESSASYRRSRSSFDASTLVSSGMQLSTALCSPILGENPWLPFAGPFAPCIKRSRGLGFSVYWSKSLILKPCLLLGLNYLNRSLLLLWNEDVVLSLKLFLPQFEDVAGYVSFIRKLYLPQYEDITLWCTSFLPQYEDIWTFAFVVLVSIISGLLIWQ</sequence>
<keyword evidence="1" id="KW-1133">Transmembrane helix</keyword>
<dbReference type="AlphaFoldDB" id="A0A3P6CV32"/>
<feature type="transmembrane region" description="Helical" evidence="1">
    <location>
        <begin position="196"/>
        <end position="214"/>
    </location>
</feature>
<organism evidence="2">
    <name type="scientific">Brassica oleracea</name>
    <name type="common">Wild cabbage</name>
    <dbReference type="NCBI Taxonomy" id="3712"/>
    <lineage>
        <taxon>Eukaryota</taxon>
        <taxon>Viridiplantae</taxon>
        <taxon>Streptophyta</taxon>
        <taxon>Embryophyta</taxon>
        <taxon>Tracheophyta</taxon>
        <taxon>Spermatophyta</taxon>
        <taxon>Magnoliopsida</taxon>
        <taxon>eudicotyledons</taxon>
        <taxon>Gunneridae</taxon>
        <taxon>Pentapetalae</taxon>
        <taxon>rosids</taxon>
        <taxon>malvids</taxon>
        <taxon>Brassicales</taxon>
        <taxon>Brassicaceae</taxon>
        <taxon>Brassiceae</taxon>
        <taxon>Brassica</taxon>
    </lineage>
</organism>